<accession>A0A453GJ99</accession>
<reference evidence="2" key="5">
    <citation type="journal article" date="2021" name="G3 (Bethesda)">
        <title>Aegilops tauschii genome assembly Aet v5.0 features greater sequence contiguity and improved annotation.</title>
        <authorList>
            <person name="Wang L."/>
            <person name="Zhu T."/>
            <person name="Rodriguez J.C."/>
            <person name="Deal K.R."/>
            <person name="Dubcovsky J."/>
            <person name="McGuire P.E."/>
            <person name="Lux T."/>
            <person name="Spannagl M."/>
            <person name="Mayer K.F.X."/>
            <person name="Baldrich P."/>
            <person name="Meyers B.C."/>
            <person name="Huo N."/>
            <person name="Gu Y.Q."/>
            <person name="Zhou H."/>
            <person name="Devos K.M."/>
            <person name="Bennetzen J.L."/>
            <person name="Unver T."/>
            <person name="Budak H."/>
            <person name="Gulick P.J."/>
            <person name="Galiba G."/>
            <person name="Kalapos B."/>
            <person name="Nelson D.R."/>
            <person name="Li P."/>
            <person name="You F.M."/>
            <person name="Luo M.C."/>
            <person name="Dvorak J."/>
        </authorList>
    </citation>
    <scope>NUCLEOTIDE SEQUENCE [LARGE SCALE GENOMIC DNA]</scope>
    <source>
        <strain evidence="2">cv. AL8/78</strain>
    </source>
</reference>
<proteinExistence type="predicted"/>
<dbReference type="PANTHER" id="PTHR33165:SF99">
    <property type="entry name" value="DUF295 DOMAIN-CONTAINING PROTEIN"/>
    <property type="match status" value="1"/>
</dbReference>
<evidence type="ECO:0000313" key="3">
    <source>
        <dbReference type="Proteomes" id="UP000015105"/>
    </source>
</evidence>
<protein>
    <recommendedName>
        <fullName evidence="1">KIB1-4 beta-propeller domain-containing protein</fullName>
    </recommendedName>
</protein>
<reference evidence="2" key="3">
    <citation type="journal article" date="2017" name="Nature">
        <title>Genome sequence of the progenitor of the wheat D genome Aegilops tauschii.</title>
        <authorList>
            <person name="Luo M.C."/>
            <person name="Gu Y.Q."/>
            <person name="Puiu D."/>
            <person name="Wang H."/>
            <person name="Twardziok S.O."/>
            <person name="Deal K.R."/>
            <person name="Huo N."/>
            <person name="Zhu T."/>
            <person name="Wang L."/>
            <person name="Wang Y."/>
            <person name="McGuire P.E."/>
            <person name="Liu S."/>
            <person name="Long H."/>
            <person name="Ramasamy R.K."/>
            <person name="Rodriguez J.C."/>
            <person name="Van S.L."/>
            <person name="Yuan L."/>
            <person name="Wang Z."/>
            <person name="Xia Z."/>
            <person name="Xiao L."/>
            <person name="Anderson O.D."/>
            <person name="Ouyang S."/>
            <person name="Liang Y."/>
            <person name="Zimin A.V."/>
            <person name="Pertea G."/>
            <person name="Qi P."/>
            <person name="Bennetzen J.L."/>
            <person name="Dai X."/>
            <person name="Dawson M.W."/>
            <person name="Muller H.G."/>
            <person name="Kugler K."/>
            <person name="Rivarola-Duarte L."/>
            <person name="Spannagl M."/>
            <person name="Mayer K.F.X."/>
            <person name="Lu F.H."/>
            <person name="Bevan M.W."/>
            <person name="Leroy P."/>
            <person name="Li P."/>
            <person name="You F.M."/>
            <person name="Sun Q."/>
            <person name="Liu Z."/>
            <person name="Lyons E."/>
            <person name="Wicker T."/>
            <person name="Salzberg S.L."/>
            <person name="Devos K.M."/>
            <person name="Dvorak J."/>
        </authorList>
    </citation>
    <scope>NUCLEOTIDE SEQUENCE [LARGE SCALE GENOMIC DNA]</scope>
    <source>
        <strain evidence="2">cv. AL8/78</strain>
    </source>
</reference>
<dbReference type="InterPro" id="IPR005174">
    <property type="entry name" value="KIB1-4_b-propeller"/>
</dbReference>
<reference evidence="2" key="4">
    <citation type="submission" date="2019-03" db="UniProtKB">
        <authorList>
            <consortium name="EnsemblPlants"/>
        </authorList>
    </citation>
    <scope>IDENTIFICATION</scope>
</reference>
<name>A0A453GJ99_AEGTS</name>
<dbReference type="EnsemblPlants" id="AET3Gv21048900.1">
    <property type="protein sequence ID" value="AET3Gv21048900.1"/>
    <property type="gene ID" value="AET3Gv21048900"/>
</dbReference>
<dbReference type="Pfam" id="PF03478">
    <property type="entry name" value="Beta-prop_KIB1-4"/>
    <property type="match status" value="1"/>
</dbReference>
<reference evidence="3" key="1">
    <citation type="journal article" date="2014" name="Science">
        <title>Ancient hybridizations among the ancestral genomes of bread wheat.</title>
        <authorList>
            <consortium name="International Wheat Genome Sequencing Consortium,"/>
            <person name="Marcussen T."/>
            <person name="Sandve S.R."/>
            <person name="Heier L."/>
            <person name="Spannagl M."/>
            <person name="Pfeifer M."/>
            <person name="Jakobsen K.S."/>
            <person name="Wulff B.B."/>
            <person name="Steuernagel B."/>
            <person name="Mayer K.F."/>
            <person name="Olsen O.A."/>
        </authorList>
    </citation>
    <scope>NUCLEOTIDE SEQUENCE [LARGE SCALE GENOMIC DNA]</scope>
    <source>
        <strain evidence="3">cv. AL8/78</strain>
    </source>
</reference>
<dbReference type="PANTHER" id="PTHR33165">
    <property type="entry name" value="F-BOX DOMAIN CONTAINING PROTEIN-LIKE-RELATED"/>
    <property type="match status" value="1"/>
</dbReference>
<feature type="domain" description="KIB1-4 beta-propeller" evidence="1">
    <location>
        <begin position="168"/>
        <end position="396"/>
    </location>
</feature>
<dbReference type="Gramene" id="AET3Gv21048900.1">
    <property type="protein sequence ID" value="AET3Gv21048900.1"/>
    <property type="gene ID" value="AET3Gv21048900"/>
</dbReference>
<dbReference type="AlphaFoldDB" id="A0A453GJ99"/>
<organism evidence="2 3">
    <name type="scientific">Aegilops tauschii subsp. strangulata</name>
    <name type="common">Goatgrass</name>
    <dbReference type="NCBI Taxonomy" id="200361"/>
    <lineage>
        <taxon>Eukaryota</taxon>
        <taxon>Viridiplantae</taxon>
        <taxon>Streptophyta</taxon>
        <taxon>Embryophyta</taxon>
        <taxon>Tracheophyta</taxon>
        <taxon>Spermatophyta</taxon>
        <taxon>Magnoliopsida</taxon>
        <taxon>Liliopsida</taxon>
        <taxon>Poales</taxon>
        <taxon>Poaceae</taxon>
        <taxon>BOP clade</taxon>
        <taxon>Pooideae</taxon>
        <taxon>Triticodae</taxon>
        <taxon>Triticeae</taxon>
        <taxon>Triticinae</taxon>
        <taxon>Aegilops</taxon>
    </lineage>
</organism>
<evidence type="ECO:0000313" key="2">
    <source>
        <dbReference type="EnsemblPlants" id="AET3Gv21048900.1"/>
    </source>
</evidence>
<dbReference type="Proteomes" id="UP000015105">
    <property type="component" value="Chromosome 3D"/>
</dbReference>
<dbReference type="STRING" id="200361.A0A453GJ99"/>
<sequence>CAPFPLPPRSLPRRLPLFSVALVDSSCEDLGTGLDFANKNPPVRSGIERAAMAAAPAQVLPPAKRWKKDPNFLETSPVHPANAVTADWPSLPPDIVRHIADSFLATNDLDWYVDLRAVCHNWRSATDDPKDSTSDPRFLLRRWIILDEVFQSDMRRLLVNTATGRFLHKELHALRDYHVVATTLCGLFVLADRSPPHAARVFNPLTGDIIRFAAPVPPEVQVTAAVCFDFSSPLLALFFDSCCKMHIASPHSSDAQVYDFDPSVYSFFRRAVGGGLVGRWWEFAGTTDLALKICKVGQSLGVNLSKFFSGDPTEIGLANDARCLPMEFVGQMLIIIKGQQFFHVLRFKTESAELLHVETICNHAIFIGRHRCLAVDAHMFPSIETNCIYYTEHQGSSAHIWKYNIKDRKADRISEAVDFVKQDKQFVLIGDRPSTIIQLLSSYTISTRDSEMAGAVKLDD</sequence>
<evidence type="ECO:0000259" key="1">
    <source>
        <dbReference type="Pfam" id="PF03478"/>
    </source>
</evidence>
<reference evidence="3" key="2">
    <citation type="journal article" date="2017" name="Nat. Plants">
        <title>The Aegilops tauschii genome reveals multiple impacts of transposons.</title>
        <authorList>
            <person name="Zhao G."/>
            <person name="Zou C."/>
            <person name="Li K."/>
            <person name="Wang K."/>
            <person name="Li T."/>
            <person name="Gao L."/>
            <person name="Zhang X."/>
            <person name="Wang H."/>
            <person name="Yang Z."/>
            <person name="Liu X."/>
            <person name="Jiang W."/>
            <person name="Mao L."/>
            <person name="Kong X."/>
            <person name="Jiao Y."/>
            <person name="Jia J."/>
        </authorList>
    </citation>
    <scope>NUCLEOTIDE SEQUENCE [LARGE SCALE GENOMIC DNA]</scope>
    <source>
        <strain evidence="3">cv. AL8/78</strain>
    </source>
</reference>
<keyword evidence="3" id="KW-1185">Reference proteome</keyword>